<protein>
    <submittedName>
        <fullName evidence="1">Uncharacterized protein</fullName>
    </submittedName>
</protein>
<evidence type="ECO:0000313" key="1">
    <source>
        <dbReference type="EMBL" id="CCX12358.1"/>
    </source>
</evidence>
<keyword evidence="2" id="KW-1185">Reference proteome</keyword>
<evidence type="ECO:0000313" key="2">
    <source>
        <dbReference type="Proteomes" id="UP000018144"/>
    </source>
</evidence>
<gene>
    <name evidence="1" type="ORF">PCON_11952</name>
</gene>
<accession>U4LD74</accession>
<proteinExistence type="predicted"/>
<sequence>MVTHSTCSAVVEECLQQWDTKQNRKGVSYIALFLDPTGATLTFTRLY</sequence>
<dbReference type="EMBL" id="HF935700">
    <property type="protein sequence ID" value="CCX12358.1"/>
    <property type="molecule type" value="Genomic_DNA"/>
</dbReference>
<dbReference type="AlphaFoldDB" id="U4LD74"/>
<reference evidence="1 2" key="1">
    <citation type="journal article" date="2013" name="PLoS Genet.">
        <title>The genome and development-dependent transcriptomes of Pyronema confluens: a window into fungal evolution.</title>
        <authorList>
            <person name="Traeger S."/>
            <person name="Altegoer F."/>
            <person name="Freitag M."/>
            <person name="Gabaldon T."/>
            <person name="Kempken F."/>
            <person name="Kumar A."/>
            <person name="Marcet-Houben M."/>
            <person name="Poggeler S."/>
            <person name="Stajich J.E."/>
            <person name="Nowrousian M."/>
        </authorList>
    </citation>
    <scope>NUCLEOTIDE SEQUENCE [LARGE SCALE GENOMIC DNA]</scope>
    <source>
        <strain evidence="2">CBS 100304</strain>
        <tissue evidence="1">Vegetative mycelium</tissue>
    </source>
</reference>
<organism evidence="1 2">
    <name type="scientific">Pyronema omphalodes (strain CBS 100304)</name>
    <name type="common">Pyronema confluens</name>
    <dbReference type="NCBI Taxonomy" id="1076935"/>
    <lineage>
        <taxon>Eukaryota</taxon>
        <taxon>Fungi</taxon>
        <taxon>Dikarya</taxon>
        <taxon>Ascomycota</taxon>
        <taxon>Pezizomycotina</taxon>
        <taxon>Pezizomycetes</taxon>
        <taxon>Pezizales</taxon>
        <taxon>Pyronemataceae</taxon>
        <taxon>Pyronema</taxon>
    </lineage>
</organism>
<dbReference type="Proteomes" id="UP000018144">
    <property type="component" value="Unassembled WGS sequence"/>
</dbReference>
<name>U4LD74_PYROM</name>